<dbReference type="Proteomes" id="UP000001056">
    <property type="component" value="Unassembled WGS sequence"/>
</dbReference>
<sequence length="838" mass="87688">MNQRQSQPSTPSGSRTRPASRSPSVASLSEVDDGAAMSDSPPNSREYLWRAGPPSTPATPTRAPRPNTNTTTTAADSPQPPPLPNRVITTPANPAIASALPADARPPSPALGPSRRTRRILFPRAPSNGLRTRPFSSVGGGTPGDSNAASTSSNNSPASSARSAVSSRALGVRTPRRRESPGGLPSWWLVGSVPFRQEIVVTARSVAGDGHAPLRTRGERGDGASVGDGVGTSGGLDDFVQFTNPVPESPFVLGGLAASSPASRSVANPVAAPAAGQAGSALVGSEGPSARYLREDSNVQTDGSGAVAAHGQLAWGGHGGAEWLTRDEVSQEEGEETPYPNPERLPRGPANHAPTTTRAVPPLPSPNAGTGIHPTSATTHPAHSFPRFEMPPTGISTDSGDRTDSATGSSNPRTSAQTASGSAAVLSDALIDPALLDPALFATIAAPPQQPQQQQQLTLGTDQPINQDSAPSSSETMEPSANHESTGNGQFYTYYLAQNGVGNSATHGAGTSHATANGSQAIVGNMQPTSNGMYNPANGLFIGSAQIHLNSYTNDPHFGLDNLAKNDNLSTIAQMGSNPRSEPTSGGYESFGDKGQDNDLECGEVDQSNNSSGDEDNDEDDEPTPHLPDIHPALIYDPLYNPAATYWTPLPRARTMNEYVPPAQQPQRINMYDPPLPAFDTDPSLPFAPWRVNQLPPFAPEPINRVITISARHLAAVGRLYPDATFLISRYPASTNYTTRIKGTALATSAALHFPMYTDPAHSRNAARGDPDDVDDDANPNNNNNNNNNSPSPSPDNEDDGPVYIASPPSARLAHRRRSLPPVHGALARLPREPAGDL</sequence>
<dbReference type="GeneID" id="4387226"/>
<organism evidence="2 3">
    <name type="scientific">Chaetomium globosum (strain ATCC 6205 / CBS 148.51 / DSM 1962 / NBRC 6347 / NRRL 1970)</name>
    <name type="common">Soil fungus</name>
    <dbReference type="NCBI Taxonomy" id="306901"/>
    <lineage>
        <taxon>Eukaryota</taxon>
        <taxon>Fungi</taxon>
        <taxon>Dikarya</taxon>
        <taxon>Ascomycota</taxon>
        <taxon>Pezizomycotina</taxon>
        <taxon>Sordariomycetes</taxon>
        <taxon>Sordariomycetidae</taxon>
        <taxon>Sordariales</taxon>
        <taxon>Chaetomiaceae</taxon>
        <taxon>Chaetomium</taxon>
    </lineage>
</organism>
<dbReference type="RefSeq" id="XP_001219386.1">
    <property type="nucleotide sequence ID" value="XM_001219385.1"/>
</dbReference>
<dbReference type="OMA" id="LWEVERM"/>
<evidence type="ECO:0000256" key="1">
    <source>
        <dbReference type="SAM" id="MobiDB-lite"/>
    </source>
</evidence>
<feature type="compositionally biased region" description="Polar residues" evidence="1">
    <location>
        <begin position="573"/>
        <end position="584"/>
    </location>
</feature>
<feature type="compositionally biased region" description="Low complexity" evidence="1">
    <location>
        <begin position="58"/>
        <end position="77"/>
    </location>
</feature>
<feature type="compositionally biased region" description="Polar residues" evidence="1">
    <location>
        <begin position="405"/>
        <end position="420"/>
    </location>
</feature>
<feature type="compositionally biased region" description="Low complexity" evidence="1">
    <location>
        <begin position="146"/>
        <end position="169"/>
    </location>
</feature>
<feature type="region of interest" description="Disordered" evidence="1">
    <location>
        <begin position="328"/>
        <end position="420"/>
    </location>
</feature>
<feature type="region of interest" description="Disordered" evidence="1">
    <location>
        <begin position="447"/>
        <end position="486"/>
    </location>
</feature>
<dbReference type="InParanoid" id="Q2HHY9"/>
<feature type="compositionally biased region" description="Acidic residues" evidence="1">
    <location>
        <begin position="613"/>
        <end position="622"/>
    </location>
</feature>
<feature type="region of interest" description="Disordered" evidence="1">
    <location>
        <begin position="761"/>
        <end position="838"/>
    </location>
</feature>
<accession>Q2HHY9</accession>
<evidence type="ECO:0000313" key="3">
    <source>
        <dbReference type="Proteomes" id="UP000001056"/>
    </source>
</evidence>
<dbReference type="AlphaFoldDB" id="Q2HHY9"/>
<dbReference type="HOGENOM" id="CLU_339180_0_0_1"/>
<keyword evidence="3" id="KW-1185">Reference proteome</keyword>
<name>Q2HHY9_CHAGB</name>
<gene>
    <name evidence="2" type="ORF">CHGG_00165</name>
</gene>
<evidence type="ECO:0000313" key="2">
    <source>
        <dbReference type="EMBL" id="EAQ91930.1"/>
    </source>
</evidence>
<dbReference type="EMBL" id="CH408029">
    <property type="protein sequence ID" value="EAQ91930.1"/>
    <property type="molecule type" value="Genomic_DNA"/>
</dbReference>
<reference evidence="3" key="1">
    <citation type="journal article" date="2015" name="Genome Announc.">
        <title>Draft genome sequence of the cellulolytic fungus Chaetomium globosum.</title>
        <authorList>
            <person name="Cuomo C.A."/>
            <person name="Untereiner W.A."/>
            <person name="Ma L.-J."/>
            <person name="Grabherr M."/>
            <person name="Birren B.W."/>
        </authorList>
    </citation>
    <scope>NUCLEOTIDE SEQUENCE [LARGE SCALE GENOMIC DNA]</scope>
    <source>
        <strain evidence="3">ATCC 6205 / CBS 148.51 / DSM 1962 / NBRC 6347 / NRRL 1970</strain>
    </source>
</reference>
<feature type="compositionally biased region" description="Polar residues" evidence="1">
    <location>
        <begin position="1"/>
        <end position="27"/>
    </location>
</feature>
<dbReference type="OrthoDB" id="4587880at2759"/>
<feature type="compositionally biased region" description="Low complexity" evidence="1">
    <location>
        <begin position="779"/>
        <end position="791"/>
    </location>
</feature>
<dbReference type="eggNOG" id="ENOG502RJ1I">
    <property type="taxonomic scope" value="Eukaryota"/>
</dbReference>
<protein>
    <submittedName>
        <fullName evidence="2">Uncharacterized protein</fullName>
    </submittedName>
</protein>
<feature type="region of interest" description="Disordered" evidence="1">
    <location>
        <begin position="573"/>
        <end position="632"/>
    </location>
</feature>
<dbReference type="VEuPathDB" id="FungiDB:CHGG_00165"/>
<feature type="compositionally biased region" description="Polar residues" evidence="1">
    <location>
        <begin position="457"/>
        <end position="486"/>
    </location>
</feature>
<proteinExistence type="predicted"/>
<feature type="region of interest" description="Disordered" evidence="1">
    <location>
        <begin position="1"/>
        <end position="187"/>
    </location>
</feature>